<dbReference type="Proteomes" id="UP000064183">
    <property type="component" value="Plasmid SGLP1"/>
</dbReference>
<dbReference type="GO" id="GO:0003677">
    <property type="term" value="F:DNA binding"/>
    <property type="evidence" value="ECO:0007669"/>
    <property type="project" value="UniProtKB-KW"/>
</dbReference>
<dbReference type="InterPro" id="IPR028978">
    <property type="entry name" value="Chorismate_lyase_/UTRA_dom_sf"/>
</dbReference>
<dbReference type="InterPro" id="IPR036388">
    <property type="entry name" value="WH-like_DNA-bd_sf"/>
</dbReference>
<reference evidence="5 6" key="1">
    <citation type="journal article" date="2012" name="J. Bacteriol.">
        <title>Draft genome sequence of Streptomyces globisporus C-1027, which produces an antitumor antibiotic consisting of a nine-membered enediyne with a chromoprotein.</title>
        <authorList>
            <person name="Wang L."/>
            <person name="Wang S."/>
            <person name="He Q."/>
            <person name="Yu T."/>
            <person name="Li Q."/>
            <person name="Hong B."/>
        </authorList>
    </citation>
    <scope>NUCLEOTIDE SEQUENCE [LARGE SCALE GENOMIC DNA]</scope>
    <source>
        <strain evidence="5 6">C-1027</strain>
        <plasmid evidence="5 6">SGLP1</plasmid>
    </source>
</reference>
<dbReference type="EMBL" id="CP013739">
    <property type="protein sequence ID" value="ALU98513.1"/>
    <property type="molecule type" value="Genomic_DNA"/>
</dbReference>
<dbReference type="Pfam" id="PF00392">
    <property type="entry name" value="GntR"/>
    <property type="match status" value="1"/>
</dbReference>
<sequence length="248" mass="26960">MPSPKQPPKWRQIADEIAAEIRDGLYSPDQRLPSVQAQVAAGRGATATVHRAYQALEAEGLVRMVLGSGTVVLGPGDSPHTVVTGAARLDRLRRTGQPLTPGETYTNAQSVMRSCADPEIAALLGIELYDEIVIRSRTFMRGERAITLALNCIHVRALNVLPELLDAGPMPKFRHDLYAERTGQQLTAGPQKSAARFASTNELAEFGIDVPPDAPVPVLVLRTVYSDDDGPLEVWEDILRPGMWHATP</sequence>
<dbReference type="GeneID" id="27787520"/>
<evidence type="ECO:0000256" key="2">
    <source>
        <dbReference type="ARBA" id="ARBA00023125"/>
    </source>
</evidence>
<dbReference type="SUPFAM" id="SSF64288">
    <property type="entry name" value="Chorismate lyase-like"/>
    <property type="match status" value="1"/>
</dbReference>
<keyword evidence="2" id="KW-0238">DNA-binding</keyword>
<dbReference type="Gene3D" id="1.10.10.10">
    <property type="entry name" value="Winged helix-like DNA-binding domain superfamily/Winged helix DNA-binding domain"/>
    <property type="match status" value="1"/>
</dbReference>
<protein>
    <submittedName>
        <fullName evidence="5">GntR family transcriptional regulator</fullName>
    </submittedName>
</protein>
<dbReference type="KEGG" id="sgb:WQO_34300"/>
<organism evidence="5 6">
    <name type="scientific">Streptomyces globisporus C-1027</name>
    <dbReference type="NCBI Taxonomy" id="1172567"/>
    <lineage>
        <taxon>Bacteria</taxon>
        <taxon>Bacillati</taxon>
        <taxon>Actinomycetota</taxon>
        <taxon>Actinomycetes</taxon>
        <taxon>Kitasatosporales</taxon>
        <taxon>Streptomycetaceae</taxon>
        <taxon>Streptomyces</taxon>
    </lineage>
</organism>
<evidence type="ECO:0000313" key="6">
    <source>
        <dbReference type="Proteomes" id="UP000064183"/>
    </source>
</evidence>
<dbReference type="RefSeq" id="WP_029182773.1">
    <property type="nucleotide sequence ID" value="NZ_CP013739.1"/>
</dbReference>
<evidence type="ECO:0000256" key="1">
    <source>
        <dbReference type="ARBA" id="ARBA00023015"/>
    </source>
</evidence>
<dbReference type="SMART" id="SM00345">
    <property type="entry name" value="HTH_GNTR"/>
    <property type="match status" value="1"/>
</dbReference>
<dbReference type="Gene3D" id="3.40.1410.10">
    <property type="entry name" value="Chorismate lyase-like"/>
    <property type="match status" value="1"/>
</dbReference>
<dbReference type="PANTHER" id="PTHR44846">
    <property type="entry name" value="MANNOSYL-D-GLYCERATE TRANSPORT/METABOLISM SYSTEM REPRESSOR MNGR-RELATED"/>
    <property type="match status" value="1"/>
</dbReference>
<evidence type="ECO:0000313" key="5">
    <source>
        <dbReference type="EMBL" id="ALU98513.1"/>
    </source>
</evidence>
<dbReference type="GO" id="GO:0003700">
    <property type="term" value="F:DNA-binding transcription factor activity"/>
    <property type="evidence" value="ECO:0007669"/>
    <property type="project" value="InterPro"/>
</dbReference>
<keyword evidence="5" id="KW-0614">Plasmid</keyword>
<evidence type="ECO:0000259" key="4">
    <source>
        <dbReference type="PROSITE" id="PS50949"/>
    </source>
</evidence>
<geneLocation type="plasmid" evidence="5 6">
    <name>SGLP1</name>
</geneLocation>
<dbReference type="CDD" id="cd07377">
    <property type="entry name" value="WHTH_GntR"/>
    <property type="match status" value="1"/>
</dbReference>
<dbReference type="PANTHER" id="PTHR44846:SF17">
    <property type="entry name" value="GNTR-FAMILY TRANSCRIPTIONAL REGULATOR"/>
    <property type="match status" value="1"/>
</dbReference>
<feature type="domain" description="HTH gntR-type" evidence="4">
    <location>
        <begin position="7"/>
        <end position="75"/>
    </location>
</feature>
<keyword evidence="3" id="KW-0804">Transcription</keyword>
<gene>
    <name evidence="5" type="ORF">WQO_34300</name>
</gene>
<dbReference type="InterPro" id="IPR000524">
    <property type="entry name" value="Tscrpt_reg_HTH_GntR"/>
</dbReference>
<dbReference type="AlphaFoldDB" id="A0A0U3KW89"/>
<accession>A0A0U3KW89</accession>
<dbReference type="InterPro" id="IPR036390">
    <property type="entry name" value="WH_DNA-bd_sf"/>
</dbReference>
<dbReference type="SUPFAM" id="SSF46785">
    <property type="entry name" value="Winged helix' DNA-binding domain"/>
    <property type="match status" value="1"/>
</dbReference>
<evidence type="ECO:0000256" key="3">
    <source>
        <dbReference type="ARBA" id="ARBA00023163"/>
    </source>
</evidence>
<name>A0A0U3KW89_STRGL</name>
<dbReference type="InterPro" id="IPR050679">
    <property type="entry name" value="Bact_HTH_transcr_reg"/>
</dbReference>
<dbReference type="PROSITE" id="PS50949">
    <property type="entry name" value="HTH_GNTR"/>
    <property type="match status" value="1"/>
</dbReference>
<dbReference type="GO" id="GO:0045892">
    <property type="term" value="P:negative regulation of DNA-templated transcription"/>
    <property type="evidence" value="ECO:0007669"/>
    <property type="project" value="TreeGrafter"/>
</dbReference>
<keyword evidence="1" id="KW-0805">Transcription regulation</keyword>
<proteinExistence type="predicted"/>